<dbReference type="AlphaFoldDB" id="A0A250JKX9"/>
<dbReference type="KEGG" id="mmas:MYMAC_000110"/>
<reference evidence="1 2" key="1">
    <citation type="submission" date="2017-06" db="EMBL/GenBank/DDBJ databases">
        <title>Sequencing and comparative analysis of myxobacterial genomes.</title>
        <authorList>
            <person name="Rupp O."/>
            <person name="Goesmann A."/>
            <person name="Sogaard-Andersen L."/>
        </authorList>
    </citation>
    <scope>NUCLEOTIDE SEQUENCE [LARGE SCALE GENOMIC DNA]</scope>
    <source>
        <strain evidence="1 2">DSM 14697</strain>
    </source>
</reference>
<evidence type="ECO:0000313" key="2">
    <source>
        <dbReference type="Proteomes" id="UP000217343"/>
    </source>
</evidence>
<name>A0A250JKX9_9BACT</name>
<accession>A0A250JKX9</accession>
<dbReference type="RefSeq" id="WP_239989251.1">
    <property type="nucleotide sequence ID" value="NZ_CP022203.1"/>
</dbReference>
<gene>
    <name evidence="1" type="ORF">MYMAC_000110</name>
</gene>
<keyword evidence="2" id="KW-1185">Reference proteome</keyword>
<sequence>MLAAGFVMAGAAVLGFQEGGLRGDWMGMLALAGACLAWAVDNNPTHRLSLKAPPVLVRIKVLGAPVPARGGLSG</sequence>
<dbReference type="EMBL" id="CP022203">
    <property type="protein sequence ID" value="ATB44539.1"/>
    <property type="molecule type" value="Genomic_DNA"/>
</dbReference>
<protein>
    <submittedName>
        <fullName evidence="1">Membrane protein</fullName>
    </submittedName>
</protein>
<organism evidence="1 2">
    <name type="scientific">Corallococcus macrosporus DSM 14697</name>
    <dbReference type="NCBI Taxonomy" id="1189310"/>
    <lineage>
        <taxon>Bacteria</taxon>
        <taxon>Pseudomonadati</taxon>
        <taxon>Myxococcota</taxon>
        <taxon>Myxococcia</taxon>
        <taxon>Myxococcales</taxon>
        <taxon>Cystobacterineae</taxon>
        <taxon>Myxococcaceae</taxon>
        <taxon>Corallococcus</taxon>
    </lineage>
</organism>
<evidence type="ECO:0000313" key="1">
    <source>
        <dbReference type="EMBL" id="ATB44539.1"/>
    </source>
</evidence>
<proteinExistence type="predicted"/>
<dbReference type="Proteomes" id="UP000217343">
    <property type="component" value="Chromosome"/>
</dbReference>